<keyword evidence="4" id="KW-0479">Metal-binding</keyword>
<dbReference type="PANTHER" id="PTHR47354:SF1">
    <property type="entry name" value="CARNITINE MONOOXYGENASE REDUCTASE SUBUNIT"/>
    <property type="match status" value="1"/>
</dbReference>
<proteinExistence type="predicted"/>
<dbReference type="PROSITE" id="PS51085">
    <property type="entry name" value="2FE2S_FER_2"/>
    <property type="match status" value="1"/>
</dbReference>
<dbReference type="Gene3D" id="3.40.50.80">
    <property type="entry name" value="Nucleotide-binding domain of ferredoxin-NADP reductase (FNR) module"/>
    <property type="match status" value="1"/>
</dbReference>
<keyword evidence="7" id="KW-0411">Iron-sulfur</keyword>
<feature type="domain" description="FAD-binding FR-type" evidence="9">
    <location>
        <begin position="6"/>
        <end position="112"/>
    </location>
</feature>
<reference evidence="10 11" key="1">
    <citation type="submission" date="2019-03" db="EMBL/GenBank/DDBJ databases">
        <title>Diversity of the mouse oral microbiome.</title>
        <authorList>
            <person name="Joseph S."/>
            <person name="Aduse-Opoku J."/>
            <person name="Curtis M."/>
            <person name="Wade W."/>
            <person name="Hashim A."/>
        </authorList>
    </citation>
    <scope>NUCLEOTIDE SEQUENCE [LARGE SCALE GENOMIC DNA]</scope>
    <source>
        <strain evidence="10 11">P1012</strain>
    </source>
</reference>
<evidence type="ECO:0000256" key="7">
    <source>
        <dbReference type="ARBA" id="ARBA00023014"/>
    </source>
</evidence>
<dbReference type="InterPro" id="IPR039261">
    <property type="entry name" value="FNR_nucleotide-bd"/>
</dbReference>
<gene>
    <name evidence="10" type="ORF">E4U02_15035</name>
</gene>
<dbReference type="GO" id="GO:0016491">
    <property type="term" value="F:oxidoreductase activity"/>
    <property type="evidence" value="ECO:0007669"/>
    <property type="project" value="UniProtKB-KW"/>
</dbReference>
<dbReference type="CDD" id="cd00207">
    <property type="entry name" value="fer2"/>
    <property type="match status" value="1"/>
</dbReference>
<dbReference type="InterPro" id="IPR001041">
    <property type="entry name" value="2Fe-2S_ferredoxin-type"/>
</dbReference>
<evidence type="ECO:0000313" key="10">
    <source>
        <dbReference type="EMBL" id="TFU30101.1"/>
    </source>
</evidence>
<dbReference type="InterPro" id="IPR012675">
    <property type="entry name" value="Beta-grasp_dom_sf"/>
</dbReference>
<keyword evidence="3" id="KW-0001">2Fe-2S</keyword>
<name>A0A4Y9FLT7_9MICO</name>
<accession>A0A4Y9FLT7</accession>
<dbReference type="Proteomes" id="UP000298358">
    <property type="component" value="Unassembled WGS sequence"/>
</dbReference>
<evidence type="ECO:0000256" key="2">
    <source>
        <dbReference type="ARBA" id="ARBA00022630"/>
    </source>
</evidence>
<dbReference type="PROSITE" id="PS51384">
    <property type="entry name" value="FAD_FR"/>
    <property type="match status" value="1"/>
</dbReference>
<dbReference type="SUPFAM" id="SSF52343">
    <property type="entry name" value="Ferredoxin reductase-like, C-terminal NADP-linked domain"/>
    <property type="match status" value="1"/>
</dbReference>
<dbReference type="InterPro" id="IPR017927">
    <property type="entry name" value="FAD-bd_FR_type"/>
</dbReference>
<dbReference type="GO" id="GO:0051537">
    <property type="term" value="F:2 iron, 2 sulfur cluster binding"/>
    <property type="evidence" value="ECO:0007669"/>
    <property type="project" value="UniProtKB-KW"/>
</dbReference>
<dbReference type="GO" id="GO:0046872">
    <property type="term" value="F:metal ion binding"/>
    <property type="evidence" value="ECO:0007669"/>
    <property type="project" value="UniProtKB-KW"/>
</dbReference>
<evidence type="ECO:0000259" key="9">
    <source>
        <dbReference type="PROSITE" id="PS51384"/>
    </source>
</evidence>
<dbReference type="SUPFAM" id="SSF54292">
    <property type="entry name" value="2Fe-2S ferredoxin-like"/>
    <property type="match status" value="1"/>
</dbReference>
<comment type="cofactor">
    <cofactor evidence="1">
        <name>FAD</name>
        <dbReference type="ChEBI" id="CHEBI:57692"/>
    </cofactor>
</comment>
<keyword evidence="6" id="KW-0408">Iron</keyword>
<dbReference type="OrthoDB" id="502624at2"/>
<dbReference type="InterPro" id="IPR017938">
    <property type="entry name" value="Riboflavin_synthase-like_b-brl"/>
</dbReference>
<dbReference type="SUPFAM" id="SSF63380">
    <property type="entry name" value="Riboflavin synthase domain-like"/>
    <property type="match status" value="1"/>
</dbReference>
<dbReference type="AlphaFoldDB" id="A0A4Y9FLT7"/>
<dbReference type="PROSITE" id="PS00197">
    <property type="entry name" value="2FE2S_FER_1"/>
    <property type="match status" value="1"/>
</dbReference>
<keyword evidence="5" id="KW-0560">Oxidoreductase</keyword>
<comment type="caution">
    <text evidence="10">The sequence shown here is derived from an EMBL/GenBank/DDBJ whole genome shotgun (WGS) entry which is preliminary data.</text>
</comment>
<dbReference type="PRINTS" id="PR00409">
    <property type="entry name" value="PHDIOXRDTASE"/>
</dbReference>
<dbReference type="RefSeq" id="WP_135115620.1">
    <property type="nucleotide sequence ID" value="NZ_JADGLL010000068.1"/>
</dbReference>
<evidence type="ECO:0000256" key="1">
    <source>
        <dbReference type="ARBA" id="ARBA00001974"/>
    </source>
</evidence>
<dbReference type="Gene3D" id="2.40.30.10">
    <property type="entry name" value="Translation factors"/>
    <property type="match status" value="1"/>
</dbReference>
<evidence type="ECO:0000256" key="5">
    <source>
        <dbReference type="ARBA" id="ARBA00023002"/>
    </source>
</evidence>
<feature type="domain" description="2Fe-2S ferredoxin-type" evidence="8">
    <location>
        <begin position="250"/>
        <end position="337"/>
    </location>
</feature>
<dbReference type="CDD" id="cd06185">
    <property type="entry name" value="PDR_like"/>
    <property type="match status" value="1"/>
</dbReference>
<keyword evidence="2" id="KW-0285">Flavoprotein</keyword>
<protein>
    <submittedName>
        <fullName evidence="10">Oxidoreductase</fullName>
    </submittedName>
</protein>
<dbReference type="EMBL" id="SPQB01000068">
    <property type="protein sequence ID" value="TFU30101.1"/>
    <property type="molecule type" value="Genomic_DNA"/>
</dbReference>
<dbReference type="Gene3D" id="3.10.20.30">
    <property type="match status" value="1"/>
</dbReference>
<dbReference type="InterPro" id="IPR036010">
    <property type="entry name" value="2Fe-2S_ferredoxin-like_sf"/>
</dbReference>
<evidence type="ECO:0000256" key="3">
    <source>
        <dbReference type="ARBA" id="ARBA00022714"/>
    </source>
</evidence>
<evidence type="ECO:0000256" key="4">
    <source>
        <dbReference type="ARBA" id="ARBA00022723"/>
    </source>
</evidence>
<dbReference type="InterPro" id="IPR050415">
    <property type="entry name" value="MRET"/>
</dbReference>
<sequence>MSYFSDVERDLVVAARTDLADGVVALDLVTPNGRALPAWTPGSHIDVVLPTAGGEPDERQYSLCGDPDDRQVWRVAVLREDDGRGGSVRLHDEIVVGQRLRVRGPRNHFAFEVSPGTRYRFVAGGIGITPLRTMVAAAEAAGADWGLDYSGRSRRTMAFVDELCTAHPERVRIHASDEGDRLDIAAFAAGIGKDTAVYACGPRPLLEAVEQAVTDHAERVGVGAARIDALLHLERFEAREFGDPVWPDPFEVELALSGEVVTVRPDQSVLDAIREQAPEAMVLSSCRRGTCGTCEVTVLEGEVEHRDSVLTPLEQADGAVMMVCVSRAACPRLVLDL</sequence>
<dbReference type="PANTHER" id="PTHR47354">
    <property type="entry name" value="NADH OXIDOREDUCTASE HCR"/>
    <property type="match status" value="1"/>
</dbReference>
<evidence type="ECO:0000259" key="8">
    <source>
        <dbReference type="PROSITE" id="PS51085"/>
    </source>
</evidence>
<organism evidence="10 11">
    <name type="scientific">Microbacterium paludicola</name>
    <dbReference type="NCBI Taxonomy" id="300019"/>
    <lineage>
        <taxon>Bacteria</taxon>
        <taxon>Bacillati</taxon>
        <taxon>Actinomycetota</taxon>
        <taxon>Actinomycetes</taxon>
        <taxon>Micrococcales</taxon>
        <taxon>Microbacteriaceae</taxon>
        <taxon>Microbacterium</taxon>
    </lineage>
</organism>
<dbReference type="InterPro" id="IPR006058">
    <property type="entry name" value="2Fe2S_fd_BS"/>
</dbReference>
<dbReference type="Pfam" id="PF00111">
    <property type="entry name" value="Fer2"/>
    <property type="match status" value="1"/>
</dbReference>
<evidence type="ECO:0000313" key="11">
    <source>
        <dbReference type="Proteomes" id="UP000298358"/>
    </source>
</evidence>
<keyword evidence="11" id="KW-1185">Reference proteome</keyword>
<evidence type="ECO:0000256" key="6">
    <source>
        <dbReference type="ARBA" id="ARBA00023004"/>
    </source>
</evidence>